<sequence>MQELQALKLLIFSLIGLATSAIGNAIGANKNPTINHPIASLPLLLAVKAVAMPDKTKNIDKTV</sequence>
<organism evidence="1 2">
    <name type="scientific">Idiomarina fontislapidosi</name>
    <dbReference type="NCBI Taxonomy" id="263723"/>
    <lineage>
        <taxon>Bacteria</taxon>
        <taxon>Pseudomonadati</taxon>
        <taxon>Pseudomonadota</taxon>
        <taxon>Gammaproteobacteria</taxon>
        <taxon>Alteromonadales</taxon>
        <taxon>Idiomarinaceae</taxon>
        <taxon>Idiomarina</taxon>
    </lineage>
</organism>
<name>A0A432XET1_9GAMM</name>
<evidence type="ECO:0000313" key="1">
    <source>
        <dbReference type="EMBL" id="RUO47180.1"/>
    </source>
</evidence>
<protein>
    <submittedName>
        <fullName evidence="1">Uncharacterized protein</fullName>
    </submittedName>
</protein>
<dbReference type="EMBL" id="PIPV01000029">
    <property type="protein sequence ID" value="RUO47180.1"/>
    <property type="molecule type" value="Genomic_DNA"/>
</dbReference>
<reference evidence="2" key="1">
    <citation type="journal article" date="2018" name="Front. Microbiol.">
        <title>Genome-Based Analysis Reveals the Taxonomy and Diversity of the Family Idiomarinaceae.</title>
        <authorList>
            <person name="Liu Y."/>
            <person name="Lai Q."/>
            <person name="Shao Z."/>
        </authorList>
    </citation>
    <scope>NUCLEOTIDE SEQUENCE [LARGE SCALE GENOMIC DNA]</scope>
    <source>
        <strain evidence="2">F23</strain>
    </source>
</reference>
<dbReference type="Proteomes" id="UP000287330">
    <property type="component" value="Unassembled WGS sequence"/>
</dbReference>
<dbReference type="AlphaFoldDB" id="A0A432XET1"/>
<comment type="caution">
    <text evidence="1">The sequence shown here is derived from an EMBL/GenBank/DDBJ whole genome shotgun (WGS) entry which is preliminary data.</text>
</comment>
<proteinExistence type="predicted"/>
<keyword evidence="2" id="KW-1185">Reference proteome</keyword>
<evidence type="ECO:0000313" key="2">
    <source>
        <dbReference type="Proteomes" id="UP000287330"/>
    </source>
</evidence>
<accession>A0A432XET1</accession>
<gene>
    <name evidence="1" type="ORF">CWE25_13380</name>
</gene>